<comment type="caution">
    <text evidence="5">The sequence shown here is derived from an EMBL/GenBank/DDBJ whole genome shotgun (WGS) entry which is preliminary data.</text>
</comment>
<evidence type="ECO:0000313" key="5">
    <source>
        <dbReference type="EMBL" id="KFN44263.1"/>
    </source>
</evidence>
<dbReference type="Pfam" id="PF00326">
    <property type="entry name" value="Peptidase_S9"/>
    <property type="match status" value="1"/>
</dbReference>
<keyword evidence="2" id="KW-0645">Protease</keyword>
<dbReference type="SUPFAM" id="SSF69304">
    <property type="entry name" value="Tricorn protease N-terminal domain"/>
    <property type="match status" value="1"/>
</dbReference>
<feature type="chain" id="PRO_5001870939" description="Peptidase S9 prolyl oligopeptidase catalytic domain-containing protein" evidence="3">
    <location>
        <begin position="20"/>
        <end position="648"/>
    </location>
</feature>
<evidence type="ECO:0000313" key="6">
    <source>
        <dbReference type="Proteomes" id="UP000029392"/>
    </source>
</evidence>
<evidence type="ECO:0000259" key="4">
    <source>
        <dbReference type="Pfam" id="PF00326"/>
    </source>
</evidence>
<dbReference type="RefSeq" id="WP_211251997.1">
    <property type="nucleotide sequence ID" value="NZ_AVCH01000189.1"/>
</dbReference>
<accession>A0A091AVE6</accession>
<dbReference type="GO" id="GO:0004252">
    <property type="term" value="F:serine-type endopeptidase activity"/>
    <property type="evidence" value="ECO:0007669"/>
    <property type="project" value="TreeGrafter"/>
</dbReference>
<dbReference type="InterPro" id="IPR011042">
    <property type="entry name" value="6-blade_b-propeller_TolB-like"/>
</dbReference>
<evidence type="ECO:0000256" key="1">
    <source>
        <dbReference type="ARBA" id="ARBA00022801"/>
    </source>
</evidence>
<dbReference type="PANTHER" id="PTHR42776:SF27">
    <property type="entry name" value="DIPEPTIDYL PEPTIDASE FAMILY MEMBER 6"/>
    <property type="match status" value="1"/>
</dbReference>
<dbReference type="SUPFAM" id="SSF53474">
    <property type="entry name" value="alpha/beta-Hydrolases"/>
    <property type="match status" value="1"/>
</dbReference>
<dbReference type="GO" id="GO:0006508">
    <property type="term" value="P:proteolysis"/>
    <property type="evidence" value="ECO:0007669"/>
    <property type="project" value="InterPro"/>
</dbReference>
<evidence type="ECO:0000256" key="2">
    <source>
        <dbReference type="ARBA" id="ARBA00022825"/>
    </source>
</evidence>
<reference evidence="5 6" key="1">
    <citation type="submission" date="2013-09" db="EMBL/GenBank/DDBJ databases">
        <title>Genome sequencing of Arenimonas malthae.</title>
        <authorList>
            <person name="Chen F."/>
            <person name="Wang G."/>
        </authorList>
    </citation>
    <scope>NUCLEOTIDE SEQUENCE [LARGE SCALE GENOMIC DNA]</scope>
    <source>
        <strain evidence="5 6">CC-JY-1</strain>
    </source>
</reference>
<dbReference type="EMBL" id="AVCH01000189">
    <property type="protein sequence ID" value="KFN44263.1"/>
    <property type="molecule type" value="Genomic_DNA"/>
</dbReference>
<dbReference type="eggNOG" id="COG1506">
    <property type="taxonomic scope" value="Bacteria"/>
</dbReference>
<dbReference type="PATRIC" id="fig|1384054.3.peg.2293"/>
<dbReference type="InterPro" id="IPR001375">
    <property type="entry name" value="Peptidase_S9_cat"/>
</dbReference>
<protein>
    <recommendedName>
        <fullName evidence="4">Peptidase S9 prolyl oligopeptidase catalytic domain-containing protein</fullName>
    </recommendedName>
</protein>
<dbReference type="Proteomes" id="UP000029392">
    <property type="component" value="Unassembled WGS sequence"/>
</dbReference>
<name>A0A091AVE6_9GAMM</name>
<keyword evidence="6" id="KW-1185">Reference proteome</keyword>
<dbReference type="InterPro" id="IPR011659">
    <property type="entry name" value="WD40"/>
</dbReference>
<feature type="domain" description="Peptidase S9 prolyl oligopeptidase catalytic" evidence="4">
    <location>
        <begin position="440"/>
        <end position="645"/>
    </location>
</feature>
<dbReference type="Gene3D" id="3.40.50.1820">
    <property type="entry name" value="alpha/beta hydrolase"/>
    <property type="match status" value="1"/>
</dbReference>
<keyword evidence="2" id="KW-0720">Serine protease</keyword>
<dbReference type="eggNOG" id="COG0823">
    <property type="taxonomic scope" value="Bacteria"/>
</dbReference>
<keyword evidence="3" id="KW-0732">Signal</keyword>
<dbReference type="AlphaFoldDB" id="A0A091AVE6"/>
<dbReference type="STRING" id="1384054.N790_10680"/>
<dbReference type="Gene3D" id="2.120.10.30">
    <property type="entry name" value="TolB, C-terminal domain"/>
    <property type="match status" value="2"/>
</dbReference>
<sequence>MRTTSLLLCLALMAPPALAETPAVARVEAGNRVSENLPEVPAELIERLDRYQNTRGASFAGWLEDGSLVVTTRFAETNQAHRVRIPMGMREQLTFYREPINAVGTAPAKGADGFVFGKDVGGSEFWQLFWYDLASRDVTLLTDGQRSQNTTPLWSHDGRQLAWASTARNGTDYDLWVRDMATGEARIVLKEGGLWTPMDFSPDGKRLLVLRYVSINESYPGELDLATGKLELFPVDGGKAAFNAFRYAPDGRSVYYVSDEEREFLTLRHHDPAGGAPTLVSGHVPWDVSELAIADDGRHLAYVTNEDGIGKLRVLSLPGHREIPLPELPIGVIGGLGFSPDGQRLALTLNSATSPSDVYVVELATATLVRWTQSEVGGLDAANFRAPTLVRYPTFDTVDGKPRTIPAFYYRPEGEGPFPVVVNIHGGPEAQALPVFNPSIQFMLEELKVAVLVPNVRGSAGYGKSYLQLDNGFLREDSVKDIGALLDWIGRQPELDANRVGVSGGSYGGYMVLASLVHFHDRIRAGIDVVGISDFGTFLANTESYRRDLRRAEYGDERIPEMKAFHDRIAPLNNAGRITAPLFVAQGFNDPRVPWTEAEQIVKAVRGNGGDVWYLLFKDEGHGFRKKANSDYFGAASVLFWQKHLLGE</sequence>
<evidence type="ECO:0000256" key="3">
    <source>
        <dbReference type="SAM" id="SignalP"/>
    </source>
</evidence>
<feature type="signal peptide" evidence="3">
    <location>
        <begin position="1"/>
        <end position="19"/>
    </location>
</feature>
<keyword evidence="1" id="KW-0378">Hydrolase</keyword>
<dbReference type="Pfam" id="PF07676">
    <property type="entry name" value="PD40"/>
    <property type="match status" value="2"/>
</dbReference>
<organism evidence="5 6">
    <name type="scientific">Arenimonas malthae CC-JY-1</name>
    <dbReference type="NCBI Taxonomy" id="1384054"/>
    <lineage>
        <taxon>Bacteria</taxon>
        <taxon>Pseudomonadati</taxon>
        <taxon>Pseudomonadota</taxon>
        <taxon>Gammaproteobacteria</taxon>
        <taxon>Lysobacterales</taxon>
        <taxon>Lysobacteraceae</taxon>
        <taxon>Arenimonas</taxon>
    </lineage>
</organism>
<proteinExistence type="predicted"/>
<gene>
    <name evidence="5" type="ORF">N790_10680</name>
</gene>
<dbReference type="PANTHER" id="PTHR42776">
    <property type="entry name" value="SERINE PEPTIDASE S9 FAMILY MEMBER"/>
    <property type="match status" value="1"/>
</dbReference>
<dbReference type="InterPro" id="IPR029058">
    <property type="entry name" value="AB_hydrolase_fold"/>
</dbReference>